<dbReference type="Gene3D" id="3.90.79.20">
    <property type="match status" value="1"/>
</dbReference>
<evidence type="ECO:0000256" key="1">
    <source>
        <dbReference type="ARBA" id="ARBA00001946"/>
    </source>
</evidence>
<accession>A0A6N7Y0L7</accession>
<evidence type="ECO:0000256" key="8">
    <source>
        <dbReference type="ARBA" id="ARBA00023027"/>
    </source>
</evidence>
<evidence type="ECO:0000256" key="3">
    <source>
        <dbReference type="ARBA" id="ARBA00009595"/>
    </source>
</evidence>
<dbReference type="PANTHER" id="PTHR42904">
    <property type="entry name" value="NUDIX HYDROLASE, NUDC SUBFAMILY"/>
    <property type="match status" value="1"/>
</dbReference>
<dbReference type="EC" id="3.6.1.22" evidence="4"/>
<organism evidence="11 12">
    <name type="scientific">Tissierella pigra</name>
    <dbReference type="NCBI Taxonomy" id="2607614"/>
    <lineage>
        <taxon>Bacteria</taxon>
        <taxon>Bacillati</taxon>
        <taxon>Bacillota</taxon>
        <taxon>Tissierellia</taxon>
        <taxon>Tissierellales</taxon>
        <taxon>Tissierellaceae</taxon>
        <taxon>Tissierella</taxon>
    </lineage>
</organism>
<sequence length="274" mass="31680">MGEYIKFEPSKEPLYGEYKKWNMYLFHKDKLLVKIDGDKFIIPNGDDIKRLKLDVYHLQCLGAYEKTDCYSGEIEEIKDDEYKFIDLRTYSKNISHDEFLVGAKALLLLDHVRNNQKCGVCGTKMIMKVSGNDRAMICTNCDNMVWPKTAPAIIVAVTKEDKILLAHNKMFPEGTYSVLAGFVEMGETFEDCVKREVFEEVGIKVHNIKYFGSQPWPFPNSMMIGFTAEYLEGEIKVDNEEIVDAKWFSKEEARKISRKSISISSDLVEWFVNR</sequence>
<evidence type="ECO:0000313" key="11">
    <source>
        <dbReference type="EMBL" id="MSU01570.1"/>
    </source>
</evidence>
<evidence type="ECO:0000256" key="6">
    <source>
        <dbReference type="ARBA" id="ARBA00022801"/>
    </source>
</evidence>
<keyword evidence="6 11" id="KW-0378">Hydrolase</keyword>
<evidence type="ECO:0000256" key="7">
    <source>
        <dbReference type="ARBA" id="ARBA00022842"/>
    </source>
</evidence>
<dbReference type="InterPro" id="IPR020084">
    <property type="entry name" value="NUDIX_hydrolase_CS"/>
</dbReference>
<dbReference type="GO" id="GO:0006742">
    <property type="term" value="P:NADP+ catabolic process"/>
    <property type="evidence" value="ECO:0007669"/>
    <property type="project" value="TreeGrafter"/>
</dbReference>
<dbReference type="GO" id="GO:0035529">
    <property type="term" value="F:NADH pyrophosphatase activity"/>
    <property type="evidence" value="ECO:0007669"/>
    <property type="project" value="TreeGrafter"/>
</dbReference>
<dbReference type="EMBL" id="VUNQ01000016">
    <property type="protein sequence ID" value="MSU01570.1"/>
    <property type="molecule type" value="Genomic_DNA"/>
</dbReference>
<evidence type="ECO:0000256" key="2">
    <source>
        <dbReference type="ARBA" id="ARBA00001947"/>
    </source>
</evidence>
<dbReference type="GO" id="GO:0019677">
    <property type="term" value="P:NAD+ catabolic process"/>
    <property type="evidence" value="ECO:0007669"/>
    <property type="project" value="TreeGrafter"/>
</dbReference>
<dbReference type="SUPFAM" id="SSF55811">
    <property type="entry name" value="Nudix"/>
    <property type="match status" value="1"/>
</dbReference>
<dbReference type="Gene3D" id="3.90.79.10">
    <property type="entry name" value="Nucleoside Triphosphate Pyrophosphohydrolase"/>
    <property type="match status" value="1"/>
</dbReference>
<dbReference type="NCBIfam" id="NF001299">
    <property type="entry name" value="PRK00241.1"/>
    <property type="match status" value="1"/>
</dbReference>
<dbReference type="InterPro" id="IPR050241">
    <property type="entry name" value="NAD-cap_RNA_hydrolase_NudC"/>
</dbReference>
<dbReference type="InterPro" id="IPR049734">
    <property type="entry name" value="NudC-like_C"/>
</dbReference>
<keyword evidence="8" id="KW-0520">NAD</keyword>
<keyword evidence="7" id="KW-0460">Magnesium</keyword>
<protein>
    <recommendedName>
        <fullName evidence="4">NAD(+) diphosphatase</fullName>
        <ecNumber evidence="4">3.6.1.22</ecNumber>
    </recommendedName>
</protein>
<evidence type="ECO:0000256" key="4">
    <source>
        <dbReference type="ARBA" id="ARBA00012381"/>
    </source>
</evidence>
<keyword evidence="5" id="KW-0479">Metal-binding</keyword>
<comment type="similarity">
    <text evidence="3">Belongs to the Nudix hydrolase family. NudC subfamily.</text>
</comment>
<proteinExistence type="inferred from homology"/>
<feature type="domain" description="Nudix hydrolase" evidence="10">
    <location>
        <begin position="147"/>
        <end position="273"/>
    </location>
</feature>
<name>A0A6N7Y0L7_9FIRM</name>
<dbReference type="AlphaFoldDB" id="A0A6N7Y0L7"/>
<evidence type="ECO:0000256" key="5">
    <source>
        <dbReference type="ARBA" id="ARBA00022723"/>
    </source>
</evidence>
<evidence type="ECO:0000259" key="10">
    <source>
        <dbReference type="PROSITE" id="PS51462"/>
    </source>
</evidence>
<dbReference type="PROSITE" id="PS00893">
    <property type="entry name" value="NUDIX_BOX"/>
    <property type="match status" value="1"/>
</dbReference>
<evidence type="ECO:0000313" key="12">
    <source>
        <dbReference type="Proteomes" id="UP000469523"/>
    </source>
</evidence>
<dbReference type="Proteomes" id="UP000469523">
    <property type="component" value="Unassembled WGS sequence"/>
</dbReference>
<comment type="catalytic activity">
    <reaction evidence="9">
        <text>a 5'-end NAD(+)-phospho-ribonucleoside in mRNA + H2O = a 5'-end phospho-adenosine-phospho-ribonucleoside in mRNA + beta-nicotinamide D-ribonucleotide + 2 H(+)</text>
        <dbReference type="Rhea" id="RHEA:60876"/>
        <dbReference type="Rhea" id="RHEA-COMP:15698"/>
        <dbReference type="Rhea" id="RHEA-COMP:15719"/>
        <dbReference type="ChEBI" id="CHEBI:14649"/>
        <dbReference type="ChEBI" id="CHEBI:15377"/>
        <dbReference type="ChEBI" id="CHEBI:15378"/>
        <dbReference type="ChEBI" id="CHEBI:144029"/>
        <dbReference type="ChEBI" id="CHEBI:144051"/>
    </reaction>
    <physiologicalReaction direction="left-to-right" evidence="9">
        <dbReference type="Rhea" id="RHEA:60877"/>
    </physiologicalReaction>
</comment>
<reference evidence="11 12" key="1">
    <citation type="submission" date="2019-09" db="EMBL/GenBank/DDBJ databases">
        <title>In-depth cultivation of the pig gut microbiome towards novel bacterial diversity and tailored functional studies.</title>
        <authorList>
            <person name="Wylensek D."/>
            <person name="Hitch T.C.A."/>
            <person name="Clavel T."/>
        </authorList>
    </citation>
    <scope>NUCLEOTIDE SEQUENCE [LARGE SCALE GENOMIC DNA]</scope>
    <source>
        <strain evidence="11 12">WCA3-693-APC-4?</strain>
    </source>
</reference>
<dbReference type="InterPro" id="IPR015375">
    <property type="entry name" value="NADH_PPase-like_N"/>
</dbReference>
<dbReference type="Pfam" id="PF09296">
    <property type="entry name" value="NUDIX-like"/>
    <property type="match status" value="1"/>
</dbReference>
<dbReference type="InterPro" id="IPR015797">
    <property type="entry name" value="NUDIX_hydrolase-like_dom_sf"/>
</dbReference>
<evidence type="ECO:0000256" key="9">
    <source>
        <dbReference type="ARBA" id="ARBA00023679"/>
    </source>
</evidence>
<dbReference type="PROSITE" id="PS51462">
    <property type="entry name" value="NUDIX"/>
    <property type="match status" value="1"/>
</dbReference>
<dbReference type="CDD" id="cd03429">
    <property type="entry name" value="NUDIX_NADH_pyrophosphatase_Nudt13"/>
    <property type="match status" value="1"/>
</dbReference>
<dbReference type="PANTHER" id="PTHR42904:SF6">
    <property type="entry name" value="NAD-CAPPED RNA HYDROLASE NUDT12"/>
    <property type="match status" value="1"/>
</dbReference>
<gene>
    <name evidence="11" type="primary">nudC</name>
    <name evidence="11" type="ORF">FYJ83_08845</name>
</gene>
<comment type="cofactor">
    <cofactor evidence="1">
        <name>Mg(2+)</name>
        <dbReference type="ChEBI" id="CHEBI:18420"/>
    </cofactor>
</comment>
<dbReference type="Pfam" id="PF00293">
    <property type="entry name" value="NUDIX"/>
    <property type="match status" value="1"/>
</dbReference>
<dbReference type="GO" id="GO:0046872">
    <property type="term" value="F:metal ion binding"/>
    <property type="evidence" value="ECO:0007669"/>
    <property type="project" value="UniProtKB-KW"/>
</dbReference>
<dbReference type="RefSeq" id="WP_154439981.1">
    <property type="nucleotide sequence ID" value="NZ_JAHLPJ010000001.1"/>
</dbReference>
<dbReference type="InterPro" id="IPR000086">
    <property type="entry name" value="NUDIX_hydrolase_dom"/>
</dbReference>
<comment type="cofactor">
    <cofactor evidence="2">
        <name>Zn(2+)</name>
        <dbReference type="ChEBI" id="CHEBI:29105"/>
    </cofactor>
</comment>
<comment type="caution">
    <text evidence="11">The sequence shown here is derived from an EMBL/GenBank/DDBJ whole genome shotgun (WGS) entry which is preliminary data.</text>
</comment>
<keyword evidence="12" id="KW-1185">Reference proteome</keyword>
<dbReference type="GO" id="GO:0005829">
    <property type="term" value="C:cytosol"/>
    <property type="evidence" value="ECO:0007669"/>
    <property type="project" value="TreeGrafter"/>
</dbReference>